<feature type="compositionally biased region" description="Gly residues" evidence="1">
    <location>
        <begin position="120"/>
        <end position="129"/>
    </location>
</feature>
<dbReference type="GO" id="GO:0006402">
    <property type="term" value="P:mRNA catabolic process"/>
    <property type="evidence" value="ECO:0007669"/>
    <property type="project" value="InterPro"/>
</dbReference>
<evidence type="ECO:0000256" key="1">
    <source>
        <dbReference type="SAM" id="MobiDB-lite"/>
    </source>
</evidence>
<comment type="caution">
    <text evidence="2">The sequence shown here is derived from an EMBL/GenBank/DDBJ whole genome shotgun (WGS) entry which is preliminary data.</text>
</comment>
<dbReference type="Pfam" id="PF04078">
    <property type="entry name" value="Rcd1"/>
    <property type="match status" value="1"/>
</dbReference>
<feature type="region of interest" description="Disordered" evidence="1">
    <location>
        <begin position="120"/>
        <end position="161"/>
    </location>
</feature>
<sequence>METDSELPKIVATSIVKKIMLDEFGLQYICATADRFFKAATALAAMVNALAEQPSARLLKHVVRCYLRLTDNPRARDALQICLPQALKDGTFDHCLQDDPATMCCLQQLLDNLGAPGGGGGPAAAGGGARHYPGAGPAAGGSRGGGSSTPAGAGPSRAPWM</sequence>
<organism evidence="2 3">
    <name type="scientific">Panicum virgatum</name>
    <name type="common">Blackwell switchgrass</name>
    <dbReference type="NCBI Taxonomy" id="38727"/>
    <lineage>
        <taxon>Eukaryota</taxon>
        <taxon>Viridiplantae</taxon>
        <taxon>Streptophyta</taxon>
        <taxon>Embryophyta</taxon>
        <taxon>Tracheophyta</taxon>
        <taxon>Spermatophyta</taxon>
        <taxon>Magnoliopsida</taxon>
        <taxon>Liliopsida</taxon>
        <taxon>Poales</taxon>
        <taxon>Poaceae</taxon>
        <taxon>PACMAD clade</taxon>
        <taxon>Panicoideae</taxon>
        <taxon>Panicodae</taxon>
        <taxon>Paniceae</taxon>
        <taxon>Panicinae</taxon>
        <taxon>Panicum</taxon>
        <taxon>Panicum sect. Hiantes</taxon>
    </lineage>
</organism>
<name>A0A8T0VY57_PANVG</name>
<reference evidence="2" key="1">
    <citation type="submission" date="2020-05" db="EMBL/GenBank/DDBJ databases">
        <title>WGS assembly of Panicum virgatum.</title>
        <authorList>
            <person name="Lovell J.T."/>
            <person name="Jenkins J."/>
            <person name="Shu S."/>
            <person name="Juenger T.E."/>
            <person name="Schmutz J."/>
        </authorList>
    </citation>
    <scope>NUCLEOTIDE SEQUENCE</scope>
    <source>
        <strain evidence="2">AP13</strain>
    </source>
</reference>
<evidence type="ECO:0000313" key="2">
    <source>
        <dbReference type="EMBL" id="KAG2639905.1"/>
    </source>
</evidence>
<dbReference type="Gene3D" id="1.25.10.10">
    <property type="entry name" value="Leucine-rich Repeat Variant"/>
    <property type="match status" value="1"/>
</dbReference>
<evidence type="ECO:0008006" key="4">
    <source>
        <dbReference type="Google" id="ProtNLM"/>
    </source>
</evidence>
<evidence type="ECO:0000313" key="3">
    <source>
        <dbReference type="Proteomes" id="UP000823388"/>
    </source>
</evidence>
<dbReference type="EMBL" id="CM029039">
    <property type="protein sequence ID" value="KAG2639905.1"/>
    <property type="molecule type" value="Genomic_DNA"/>
</dbReference>
<dbReference type="GO" id="GO:0030014">
    <property type="term" value="C:CCR4-NOT complex"/>
    <property type="evidence" value="ECO:0007669"/>
    <property type="project" value="InterPro"/>
</dbReference>
<dbReference type="PANTHER" id="PTHR12262">
    <property type="entry name" value="CCR4-NOT TRANSCRIPTION COMPLEX SUBUNIT 9"/>
    <property type="match status" value="1"/>
</dbReference>
<feature type="compositionally biased region" description="Gly residues" evidence="1">
    <location>
        <begin position="137"/>
        <end position="147"/>
    </location>
</feature>
<keyword evidence="3" id="KW-1185">Reference proteome</keyword>
<dbReference type="InterPro" id="IPR007216">
    <property type="entry name" value="CNOT9"/>
</dbReference>
<gene>
    <name evidence="2" type="ORF">PVAP13_2KG034400</name>
</gene>
<accession>A0A8T0VY57</accession>
<dbReference type="AlphaFoldDB" id="A0A8T0VY57"/>
<dbReference type="InterPro" id="IPR011989">
    <property type="entry name" value="ARM-like"/>
</dbReference>
<protein>
    <recommendedName>
        <fullName evidence="4">Cell differentiation protein rcd1</fullName>
    </recommendedName>
</protein>
<proteinExistence type="predicted"/>
<dbReference type="Proteomes" id="UP000823388">
    <property type="component" value="Chromosome 2K"/>
</dbReference>
<feature type="compositionally biased region" description="Low complexity" evidence="1">
    <location>
        <begin position="148"/>
        <end position="161"/>
    </location>
</feature>